<feature type="domain" description="Protein kinase" evidence="1">
    <location>
        <begin position="1"/>
        <end position="178"/>
    </location>
</feature>
<name>A0A0C2W0Z5_AMAMK</name>
<evidence type="ECO:0000313" key="3">
    <source>
        <dbReference type="Proteomes" id="UP000054549"/>
    </source>
</evidence>
<accession>A0A0C2W0Z5</accession>
<dbReference type="HOGENOM" id="CLU_087973_0_1_1"/>
<organism evidence="2 3">
    <name type="scientific">Amanita muscaria (strain Koide BX008)</name>
    <dbReference type="NCBI Taxonomy" id="946122"/>
    <lineage>
        <taxon>Eukaryota</taxon>
        <taxon>Fungi</taxon>
        <taxon>Dikarya</taxon>
        <taxon>Basidiomycota</taxon>
        <taxon>Agaricomycotina</taxon>
        <taxon>Agaricomycetes</taxon>
        <taxon>Agaricomycetidae</taxon>
        <taxon>Agaricales</taxon>
        <taxon>Pluteineae</taxon>
        <taxon>Amanitaceae</taxon>
        <taxon>Amanita</taxon>
    </lineage>
</organism>
<evidence type="ECO:0000259" key="1">
    <source>
        <dbReference type="PROSITE" id="PS50011"/>
    </source>
</evidence>
<dbReference type="InterPro" id="IPR011009">
    <property type="entry name" value="Kinase-like_dom_sf"/>
</dbReference>
<dbReference type="InterPro" id="IPR051681">
    <property type="entry name" value="Ser/Thr_Kinases-Pseudokinases"/>
</dbReference>
<dbReference type="Proteomes" id="UP000054549">
    <property type="component" value="Unassembled WGS sequence"/>
</dbReference>
<dbReference type="GO" id="GO:0004674">
    <property type="term" value="F:protein serine/threonine kinase activity"/>
    <property type="evidence" value="ECO:0007669"/>
    <property type="project" value="TreeGrafter"/>
</dbReference>
<dbReference type="Pfam" id="PF07714">
    <property type="entry name" value="PK_Tyr_Ser-Thr"/>
    <property type="match status" value="1"/>
</dbReference>
<sequence>MLLSKDSSDFGISLRAGAQENDFTLYRWRLLEPIPSSVTTSRIMLRLAKAIEYLHSIGVVLHHQFASHHVFLGSDLCPRICCSCSISRSLNKECKELFSPDDNIFSFGCLFYELYSGIDTRPNHSISSRRHVVTERPSVQEIPEYAWQLIQRCCAEDPKSRPSIDEVVKEMEEWHSFSRQGWASLRALYSVLSDLGRNWRQ</sequence>
<dbReference type="SUPFAM" id="SSF56112">
    <property type="entry name" value="Protein kinase-like (PK-like)"/>
    <property type="match status" value="1"/>
</dbReference>
<gene>
    <name evidence="2" type="ORF">M378DRAFT_174039</name>
</gene>
<dbReference type="EMBL" id="KN818633">
    <property type="protein sequence ID" value="KIL54787.1"/>
    <property type="molecule type" value="Genomic_DNA"/>
</dbReference>
<dbReference type="InParanoid" id="A0A0C2W0Z5"/>
<dbReference type="Gene3D" id="1.10.510.10">
    <property type="entry name" value="Transferase(Phosphotransferase) domain 1"/>
    <property type="match status" value="1"/>
</dbReference>
<reference evidence="2 3" key="1">
    <citation type="submission" date="2014-04" db="EMBL/GenBank/DDBJ databases">
        <title>Evolutionary Origins and Diversification of the Mycorrhizal Mutualists.</title>
        <authorList>
            <consortium name="DOE Joint Genome Institute"/>
            <consortium name="Mycorrhizal Genomics Consortium"/>
            <person name="Kohler A."/>
            <person name="Kuo A."/>
            <person name="Nagy L.G."/>
            <person name="Floudas D."/>
            <person name="Copeland A."/>
            <person name="Barry K.W."/>
            <person name="Cichocki N."/>
            <person name="Veneault-Fourrey C."/>
            <person name="LaButti K."/>
            <person name="Lindquist E.A."/>
            <person name="Lipzen A."/>
            <person name="Lundell T."/>
            <person name="Morin E."/>
            <person name="Murat C."/>
            <person name="Riley R."/>
            <person name="Ohm R."/>
            <person name="Sun H."/>
            <person name="Tunlid A."/>
            <person name="Henrissat B."/>
            <person name="Grigoriev I.V."/>
            <person name="Hibbett D.S."/>
            <person name="Martin F."/>
        </authorList>
    </citation>
    <scope>NUCLEOTIDE SEQUENCE [LARGE SCALE GENOMIC DNA]</scope>
    <source>
        <strain evidence="2 3">Koide BX008</strain>
    </source>
</reference>
<dbReference type="AlphaFoldDB" id="A0A0C2W0Z5"/>
<dbReference type="GO" id="GO:0005524">
    <property type="term" value="F:ATP binding"/>
    <property type="evidence" value="ECO:0007669"/>
    <property type="project" value="InterPro"/>
</dbReference>
<dbReference type="PANTHER" id="PTHR44329">
    <property type="entry name" value="SERINE/THREONINE-PROTEIN KINASE TNNI3K-RELATED"/>
    <property type="match status" value="1"/>
</dbReference>
<dbReference type="PROSITE" id="PS50011">
    <property type="entry name" value="PROTEIN_KINASE_DOM"/>
    <property type="match status" value="1"/>
</dbReference>
<dbReference type="InterPro" id="IPR001245">
    <property type="entry name" value="Ser-Thr/Tyr_kinase_cat_dom"/>
</dbReference>
<dbReference type="STRING" id="946122.A0A0C2W0Z5"/>
<dbReference type="OrthoDB" id="26722at2759"/>
<proteinExistence type="predicted"/>
<dbReference type="InterPro" id="IPR000719">
    <property type="entry name" value="Prot_kinase_dom"/>
</dbReference>
<keyword evidence="3" id="KW-1185">Reference proteome</keyword>
<protein>
    <recommendedName>
        <fullName evidence="1">Protein kinase domain-containing protein</fullName>
    </recommendedName>
</protein>
<evidence type="ECO:0000313" key="2">
    <source>
        <dbReference type="EMBL" id="KIL54787.1"/>
    </source>
</evidence>